<dbReference type="SUPFAM" id="SSF52540">
    <property type="entry name" value="P-loop containing nucleoside triphosphate hydrolases"/>
    <property type="match status" value="1"/>
</dbReference>
<sequence>GDLAFRQKATERIQEMMERAKAVIIVTHSMHFVEQVCTRALWIDKGRLRFDGDAEEAVKLYREAMGVNVPKRKKRTGLKKKTAPKK</sequence>
<feature type="non-terminal residue" evidence="1">
    <location>
        <position position="1"/>
    </location>
</feature>
<dbReference type="EMBL" id="DXHX01000059">
    <property type="protein sequence ID" value="HIV74250.1"/>
    <property type="molecule type" value="Genomic_DNA"/>
</dbReference>
<reference evidence="1" key="2">
    <citation type="submission" date="2021-04" db="EMBL/GenBank/DDBJ databases">
        <authorList>
            <person name="Gilroy R."/>
        </authorList>
    </citation>
    <scope>NUCLEOTIDE SEQUENCE</scope>
    <source>
        <strain evidence="1">CHK169-2315</strain>
    </source>
</reference>
<dbReference type="PANTHER" id="PTHR46743:SF2">
    <property type="entry name" value="TEICHOIC ACIDS EXPORT ATP-BINDING PROTEIN TAGH"/>
    <property type="match status" value="1"/>
</dbReference>
<dbReference type="InterPro" id="IPR050683">
    <property type="entry name" value="Bact_Polysacc_Export_ATP-bd"/>
</dbReference>
<dbReference type="AlphaFoldDB" id="A0A9D1PKT7"/>
<keyword evidence="1" id="KW-0067">ATP-binding</keyword>
<reference evidence="1" key="1">
    <citation type="journal article" date="2021" name="PeerJ">
        <title>Extensive microbial diversity within the chicken gut microbiome revealed by metagenomics and culture.</title>
        <authorList>
            <person name="Gilroy R."/>
            <person name="Ravi A."/>
            <person name="Getino M."/>
            <person name="Pursley I."/>
            <person name="Horton D.L."/>
            <person name="Alikhan N.F."/>
            <person name="Baker D."/>
            <person name="Gharbi K."/>
            <person name="Hall N."/>
            <person name="Watson M."/>
            <person name="Adriaenssens E.M."/>
            <person name="Foster-Nyarko E."/>
            <person name="Jarju S."/>
            <person name="Secka A."/>
            <person name="Antonio M."/>
            <person name="Oren A."/>
            <person name="Chaudhuri R.R."/>
            <person name="La Ragione R."/>
            <person name="Hildebrand F."/>
            <person name="Pallen M.J."/>
        </authorList>
    </citation>
    <scope>NUCLEOTIDE SEQUENCE</scope>
    <source>
        <strain evidence="1">CHK169-2315</strain>
    </source>
</reference>
<evidence type="ECO:0000313" key="2">
    <source>
        <dbReference type="Proteomes" id="UP000823937"/>
    </source>
</evidence>
<proteinExistence type="predicted"/>
<protein>
    <submittedName>
        <fullName evidence="1">ABC transporter ATP-binding protein</fullName>
    </submittedName>
</protein>
<dbReference type="Proteomes" id="UP000823937">
    <property type="component" value="Unassembled WGS sequence"/>
</dbReference>
<dbReference type="PANTHER" id="PTHR46743">
    <property type="entry name" value="TEICHOIC ACIDS EXPORT ATP-BINDING PROTEIN TAGH"/>
    <property type="match status" value="1"/>
</dbReference>
<evidence type="ECO:0000313" key="1">
    <source>
        <dbReference type="EMBL" id="HIV74250.1"/>
    </source>
</evidence>
<gene>
    <name evidence="1" type="ORF">H9895_04120</name>
</gene>
<name>A0A9D1PKT7_9BACI</name>
<keyword evidence="1" id="KW-0547">Nucleotide-binding</keyword>
<organism evidence="1 2">
    <name type="scientific">Candidatus Pseudogracilibacillus intestinigallinarum</name>
    <dbReference type="NCBI Taxonomy" id="2838742"/>
    <lineage>
        <taxon>Bacteria</taxon>
        <taxon>Bacillati</taxon>
        <taxon>Bacillota</taxon>
        <taxon>Bacilli</taxon>
        <taxon>Bacillales</taxon>
        <taxon>Bacillaceae</taxon>
        <taxon>Pseudogracilibacillus</taxon>
    </lineage>
</organism>
<dbReference type="InterPro" id="IPR027417">
    <property type="entry name" value="P-loop_NTPase"/>
</dbReference>
<comment type="caution">
    <text evidence="1">The sequence shown here is derived from an EMBL/GenBank/DDBJ whole genome shotgun (WGS) entry which is preliminary data.</text>
</comment>
<accession>A0A9D1PKT7</accession>
<dbReference type="GO" id="GO:0005524">
    <property type="term" value="F:ATP binding"/>
    <property type="evidence" value="ECO:0007669"/>
    <property type="project" value="UniProtKB-KW"/>
</dbReference>
<dbReference type="Gene3D" id="3.40.50.300">
    <property type="entry name" value="P-loop containing nucleotide triphosphate hydrolases"/>
    <property type="match status" value="1"/>
</dbReference>